<evidence type="ECO:0000313" key="5">
    <source>
        <dbReference type="Proteomes" id="UP001295423"/>
    </source>
</evidence>
<name>A0AAD2JJF2_9STRA</name>
<feature type="signal peptide" evidence="2">
    <location>
        <begin position="1"/>
        <end position="19"/>
    </location>
</feature>
<protein>
    <recommendedName>
        <fullName evidence="3">FAS1 domain-containing protein</fullName>
    </recommendedName>
</protein>
<evidence type="ECO:0000313" key="4">
    <source>
        <dbReference type="EMBL" id="CAJ1956073.1"/>
    </source>
</evidence>
<feature type="domain" description="FAS1" evidence="3">
    <location>
        <begin position="19"/>
        <end position="149"/>
    </location>
</feature>
<keyword evidence="2" id="KW-0732">Signal</keyword>
<dbReference type="InterPro" id="IPR036378">
    <property type="entry name" value="FAS1_dom_sf"/>
</dbReference>
<gene>
    <name evidence="4" type="ORF">CYCCA115_LOCUS16060</name>
</gene>
<dbReference type="PANTHER" id="PTHR10900:SF77">
    <property type="entry name" value="FI19380P1"/>
    <property type="match status" value="1"/>
</dbReference>
<evidence type="ECO:0000256" key="1">
    <source>
        <dbReference type="SAM" id="MobiDB-lite"/>
    </source>
</evidence>
<dbReference type="SUPFAM" id="SSF82153">
    <property type="entry name" value="FAS1 domain"/>
    <property type="match status" value="1"/>
</dbReference>
<dbReference type="Proteomes" id="UP001295423">
    <property type="component" value="Unassembled WGS sequence"/>
</dbReference>
<dbReference type="EMBL" id="CAKOGP040001903">
    <property type="protein sequence ID" value="CAJ1956073.1"/>
    <property type="molecule type" value="Genomic_DNA"/>
</dbReference>
<sequence>MKFLATFSFLAAAVTPVASQSIIDLASADGKYGTLLGAVTGTPGVLDAITSNFPVTIFAPTDAAFAEIASTVAELDQSTLATVLASHVVADVYTAEAVIDAGCVELMTLSGANIRVMVKDGMVMVNDSTVIQPDIIGEGGIIHGIDKVILPGTYEPCPTTPVTPVASSSKGSSKSSKKSRRLAQ</sequence>
<feature type="chain" id="PRO_5042135015" description="FAS1 domain-containing protein" evidence="2">
    <location>
        <begin position="20"/>
        <end position="184"/>
    </location>
</feature>
<dbReference type="Pfam" id="PF02469">
    <property type="entry name" value="Fasciclin"/>
    <property type="match status" value="1"/>
</dbReference>
<dbReference type="GO" id="GO:0005615">
    <property type="term" value="C:extracellular space"/>
    <property type="evidence" value="ECO:0007669"/>
    <property type="project" value="TreeGrafter"/>
</dbReference>
<feature type="region of interest" description="Disordered" evidence="1">
    <location>
        <begin position="160"/>
        <end position="184"/>
    </location>
</feature>
<comment type="caution">
    <text evidence="4">The sequence shown here is derived from an EMBL/GenBank/DDBJ whole genome shotgun (WGS) entry which is preliminary data.</text>
</comment>
<dbReference type="PANTHER" id="PTHR10900">
    <property type="entry name" value="PERIOSTIN-RELATED"/>
    <property type="match status" value="1"/>
</dbReference>
<dbReference type="InterPro" id="IPR050904">
    <property type="entry name" value="Adhesion/Biosynth-related"/>
</dbReference>
<proteinExistence type="predicted"/>
<feature type="compositionally biased region" description="Basic residues" evidence="1">
    <location>
        <begin position="175"/>
        <end position="184"/>
    </location>
</feature>
<organism evidence="4 5">
    <name type="scientific">Cylindrotheca closterium</name>
    <dbReference type="NCBI Taxonomy" id="2856"/>
    <lineage>
        <taxon>Eukaryota</taxon>
        <taxon>Sar</taxon>
        <taxon>Stramenopiles</taxon>
        <taxon>Ochrophyta</taxon>
        <taxon>Bacillariophyta</taxon>
        <taxon>Bacillariophyceae</taxon>
        <taxon>Bacillariophycidae</taxon>
        <taxon>Bacillariales</taxon>
        <taxon>Bacillariaceae</taxon>
        <taxon>Cylindrotheca</taxon>
    </lineage>
</organism>
<reference evidence="4" key="1">
    <citation type="submission" date="2023-08" db="EMBL/GenBank/DDBJ databases">
        <authorList>
            <person name="Audoor S."/>
            <person name="Bilcke G."/>
        </authorList>
    </citation>
    <scope>NUCLEOTIDE SEQUENCE</scope>
</reference>
<evidence type="ECO:0000256" key="2">
    <source>
        <dbReference type="SAM" id="SignalP"/>
    </source>
</evidence>
<dbReference type="AlphaFoldDB" id="A0AAD2JJF2"/>
<accession>A0AAD2JJF2</accession>
<dbReference type="SMART" id="SM00554">
    <property type="entry name" value="FAS1"/>
    <property type="match status" value="1"/>
</dbReference>
<dbReference type="InterPro" id="IPR000782">
    <property type="entry name" value="FAS1_domain"/>
</dbReference>
<dbReference type="FunFam" id="2.30.180.10:FF:000032">
    <property type="entry name" value="Fasciclin domain-containing protein, putative"/>
    <property type="match status" value="1"/>
</dbReference>
<dbReference type="Gene3D" id="2.30.180.10">
    <property type="entry name" value="FAS1 domain"/>
    <property type="match status" value="1"/>
</dbReference>
<evidence type="ECO:0000259" key="3">
    <source>
        <dbReference type="PROSITE" id="PS50213"/>
    </source>
</evidence>
<keyword evidence="5" id="KW-1185">Reference proteome</keyword>
<dbReference type="PROSITE" id="PS50213">
    <property type="entry name" value="FAS1"/>
    <property type="match status" value="1"/>
</dbReference>